<sequence>MDPLRMALVSAVSTVIIATGPLTTTYQCGPFCPPENATMHSCVTLCSEKEIEEGGNRETDPFRITVLVEAHQGRFRDGTPCLIEDDEVLERDGEVGEQGGMCCGGNCLEIKDGRNPCKSMMRKCQFEEEVRLNLTILRKQWESRRRRSKSK</sequence>
<reference evidence="2" key="1">
    <citation type="submission" date="2019-09" db="EMBL/GenBank/DDBJ databases">
        <title>Organ-specific transcriptomic study of the physiology of the cattle tick, Rhipicephalus microplus.</title>
        <authorList>
            <person name="Tirloni L."/>
            <person name="Braz G."/>
            <person name="Gandara A.C.P."/>
            <person name="Sabadin G.A."/>
            <person name="da Silva R.M."/>
            <person name="Guizzo M.G."/>
            <person name="Machado J.A."/>
            <person name="Costa E.P."/>
            <person name="Gomes H.F."/>
            <person name="Moraes J."/>
            <person name="Mota M.B.S."/>
            <person name="Mesquita R.D."/>
            <person name="Alvarenga P.H."/>
            <person name="Alves F."/>
            <person name="Seixas A."/>
            <person name="da Fonseca R.N."/>
            <person name="Fogaca A."/>
            <person name="Logullo C."/>
            <person name="Tanaka A."/>
            <person name="Daffre S."/>
            <person name="Termignoni C."/>
            <person name="Vaz I.S.Jr."/>
            <person name="Oliveira P.L."/>
            <person name="Ribeiro J.M."/>
        </authorList>
    </citation>
    <scope>NUCLEOTIDE SEQUENCE</scope>
    <source>
        <strain evidence="2">Porto Alegre</strain>
    </source>
</reference>
<dbReference type="EMBL" id="GHWJ01005218">
    <property type="protein sequence ID" value="NOV37955.1"/>
    <property type="molecule type" value="Transcribed_RNA"/>
</dbReference>
<feature type="signal peptide" evidence="1">
    <location>
        <begin position="1"/>
        <end position="18"/>
    </location>
</feature>
<proteinExistence type="predicted"/>
<dbReference type="SMR" id="A0A6M2CW59"/>
<protein>
    <submittedName>
        <fullName evidence="2">Putative evasin</fullName>
    </submittedName>
</protein>
<accession>A0A6M2CW59</accession>
<dbReference type="VEuPathDB" id="VectorBase:LOC119187767"/>
<name>A0A6M2CW59_RHIMP</name>
<feature type="chain" id="PRO_5026719222" evidence="1">
    <location>
        <begin position="19"/>
        <end position="151"/>
    </location>
</feature>
<dbReference type="AlphaFoldDB" id="A0A6M2CW59"/>
<organism evidence="2">
    <name type="scientific">Rhipicephalus microplus</name>
    <name type="common">Cattle tick</name>
    <name type="synonym">Boophilus microplus</name>
    <dbReference type="NCBI Taxonomy" id="6941"/>
    <lineage>
        <taxon>Eukaryota</taxon>
        <taxon>Metazoa</taxon>
        <taxon>Ecdysozoa</taxon>
        <taxon>Arthropoda</taxon>
        <taxon>Chelicerata</taxon>
        <taxon>Arachnida</taxon>
        <taxon>Acari</taxon>
        <taxon>Parasitiformes</taxon>
        <taxon>Ixodida</taxon>
        <taxon>Ixodoidea</taxon>
        <taxon>Ixodidae</taxon>
        <taxon>Rhipicephalinae</taxon>
        <taxon>Rhipicephalus</taxon>
        <taxon>Boophilus</taxon>
    </lineage>
</organism>
<keyword evidence="1" id="KW-0732">Signal</keyword>
<evidence type="ECO:0000313" key="2">
    <source>
        <dbReference type="EMBL" id="NOV37955.1"/>
    </source>
</evidence>
<evidence type="ECO:0000256" key="1">
    <source>
        <dbReference type="SAM" id="SignalP"/>
    </source>
</evidence>